<accession>A0ABQ5ZYL0</accession>
<dbReference type="SUPFAM" id="SSF51735">
    <property type="entry name" value="NAD(P)-binding Rossmann-fold domains"/>
    <property type="match status" value="1"/>
</dbReference>
<dbReference type="InterPro" id="IPR014188">
    <property type="entry name" value="Acrylyl-CoA_reductase_AcuI"/>
</dbReference>
<comment type="caution">
    <text evidence="2">The sequence shown here is derived from an EMBL/GenBank/DDBJ whole genome shotgun (WGS) entry which is preliminary data.</text>
</comment>
<dbReference type="Gene3D" id="3.40.50.720">
    <property type="entry name" value="NAD(P)-binding Rossmann-like Domain"/>
    <property type="match status" value="1"/>
</dbReference>
<dbReference type="SMART" id="SM00829">
    <property type="entry name" value="PKS_ER"/>
    <property type="match status" value="1"/>
</dbReference>
<dbReference type="EMBL" id="BSOR01000080">
    <property type="protein sequence ID" value="GLR65289.1"/>
    <property type="molecule type" value="Genomic_DNA"/>
</dbReference>
<dbReference type="Pfam" id="PF00107">
    <property type="entry name" value="ADH_zinc_N"/>
    <property type="match status" value="1"/>
</dbReference>
<dbReference type="InterPro" id="IPR013154">
    <property type="entry name" value="ADH-like_N"/>
</dbReference>
<dbReference type="PANTHER" id="PTHR43677:SF1">
    <property type="entry name" value="ACRYLYL-COA REDUCTASE ACUI-RELATED"/>
    <property type="match status" value="1"/>
</dbReference>
<reference evidence="3" key="1">
    <citation type="journal article" date="2019" name="Int. J. Syst. Evol. Microbiol.">
        <title>The Global Catalogue of Microorganisms (GCM) 10K type strain sequencing project: providing services to taxonomists for standard genome sequencing and annotation.</title>
        <authorList>
            <consortium name="The Broad Institute Genomics Platform"/>
            <consortium name="The Broad Institute Genome Sequencing Center for Infectious Disease"/>
            <person name="Wu L."/>
            <person name="Ma J."/>
        </authorList>
    </citation>
    <scope>NUCLEOTIDE SEQUENCE [LARGE SCALE GENOMIC DNA]</scope>
    <source>
        <strain evidence="3">NBRC 100033</strain>
    </source>
</reference>
<dbReference type="Gene3D" id="3.90.180.10">
    <property type="entry name" value="Medium-chain alcohol dehydrogenases, catalytic domain"/>
    <property type="match status" value="1"/>
</dbReference>
<dbReference type="SUPFAM" id="SSF50129">
    <property type="entry name" value="GroES-like"/>
    <property type="match status" value="1"/>
</dbReference>
<feature type="domain" description="Enoyl reductase (ER)" evidence="1">
    <location>
        <begin position="12"/>
        <end position="323"/>
    </location>
</feature>
<organism evidence="2 3">
    <name type="scientific">Marinospirillum insulare</name>
    <dbReference type="NCBI Taxonomy" id="217169"/>
    <lineage>
        <taxon>Bacteria</taxon>
        <taxon>Pseudomonadati</taxon>
        <taxon>Pseudomonadota</taxon>
        <taxon>Gammaproteobacteria</taxon>
        <taxon>Oceanospirillales</taxon>
        <taxon>Oceanospirillaceae</taxon>
        <taxon>Marinospirillum</taxon>
    </lineage>
</organism>
<dbReference type="InterPro" id="IPR020843">
    <property type="entry name" value="ER"/>
</dbReference>
<sequence length="327" mass="34410">MFKAVLIEGNRKDQQVSLKSVDETQLPEGNVELDIVYSTLNYKDALAITGKAPIAKHYPMIPGIDFAGTVTSSSHADFKAGDQVILNGWGVGEKHWGGLAEKARVSGDWLVPLPSAFTPRQAMAIGTAGYTAMLCVMALEKHDLTPKDGEILVTGAAGGVGSVAVALLAKLGFSVTAVTGRPEEEAFLKSLGASKIMDRAELSQPGKPLAAETWAGAIDVAGSHVLANVCAGIKYQGAVAACGLAAGMDFPSTVAPFILRGVTLYGIDSVMAPKNKRLDAWQRLTELLDLSLLESLTTEVAFDEVINAAHQLMEGKVRGRVVVPIQA</sequence>
<evidence type="ECO:0000259" key="1">
    <source>
        <dbReference type="SMART" id="SM00829"/>
    </source>
</evidence>
<dbReference type="InterPro" id="IPR011032">
    <property type="entry name" value="GroES-like_sf"/>
</dbReference>
<dbReference type="InterPro" id="IPR051397">
    <property type="entry name" value="Zn-ADH-like_protein"/>
</dbReference>
<gene>
    <name evidence="2" type="ORF">GCM10007878_27280</name>
</gene>
<dbReference type="RefSeq" id="WP_027850973.1">
    <property type="nucleotide sequence ID" value="NZ_BSOR01000080.1"/>
</dbReference>
<evidence type="ECO:0000313" key="2">
    <source>
        <dbReference type="EMBL" id="GLR65289.1"/>
    </source>
</evidence>
<dbReference type="CDD" id="cd08288">
    <property type="entry name" value="MDR_yhdh"/>
    <property type="match status" value="1"/>
</dbReference>
<proteinExistence type="predicted"/>
<keyword evidence="3" id="KW-1185">Reference proteome</keyword>
<evidence type="ECO:0000313" key="3">
    <source>
        <dbReference type="Proteomes" id="UP001156682"/>
    </source>
</evidence>
<dbReference type="PANTHER" id="PTHR43677">
    <property type="entry name" value="SHORT-CHAIN DEHYDROGENASE/REDUCTASE"/>
    <property type="match status" value="1"/>
</dbReference>
<protein>
    <submittedName>
        <fullName evidence="2">Alcohol dehydrogenase</fullName>
    </submittedName>
</protein>
<dbReference type="Pfam" id="PF08240">
    <property type="entry name" value="ADH_N"/>
    <property type="match status" value="1"/>
</dbReference>
<dbReference type="InterPro" id="IPR036291">
    <property type="entry name" value="NAD(P)-bd_dom_sf"/>
</dbReference>
<dbReference type="InterPro" id="IPR013149">
    <property type="entry name" value="ADH-like_C"/>
</dbReference>
<name>A0ABQ5ZYL0_9GAMM</name>
<dbReference type="Proteomes" id="UP001156682">
    <property type="component" value="Unassembled WGS sequence"/>
</dbReference>
<dbReference type="NCBIfam" id="TIGR02823">
    <property type="entry name" value="oxido_YhdH"/>
    <property type="match status" value="1"/>
</dbReference>